<dbReference type="InterPro" id="IPR050553">
    <property type="entry name" value="Thioredoxin_ResA/DsbE_sf"/>
</dbReference>
<dbReference type="GO" id="GO:0016491">
    <property type="term" value="F:oxidoreductase activity"/>
    <property type="evidence" value="ECO:0007669"/>
    <property type="project" value="InterPro"/>
</dbReference>
<dbReference type="InterPro" id="IPR013740">
    <property type="entry name" value="Redoxin"/>
</dbReference>
<dbReference type="Proteomes" id="UP000254711">
    <property type="component" value="Unassembled WGS sequence"/>
</dbReference>
<comment type="caution">
    <text evidence="3">The sequence shown here is derived from an EMBL/GenBank/DDBJ whole genome shotgun (WGS) entry which is preliminary data.</text>
</comment>
<dbReference type="PANTHER" id="PTHR42852">
    <property type="entry name" value="THIOL:DISULFIDE INTERCHANGE PROTEIN DSBE"/>
    <property type="match status" value="1"/>
</dbReference>
<dbReference type="Gene3D" id="3.40.30.10">
    <property type="entry name" value="Glutaredoxin"/>
    <property type="match status" value="1"/>
</dbReference>
<gene>
    <name evidence="3" type="ORF">DVT68_12375</name>
</gene>
<evidence type="ECO:0000256" key="1">
    <source>
        <dbReference type="SAM" id="SignalP"/>
    </source>
</evidence>
<evidence type="ECO:0000313" key="4">
    <source>
        <dbReference type="Proteomes" id="UP000254711"/>
    </source>
</evidence>
<name>A0A370K5G7_9GAMM</name>
<feature type="domain" description="Thioredoxin" evidence="2">
    <location>
        <begin position="24"/>
        <end position="166"/>
    </location>
</feature>
<dbReference type="PANTHER" id="PTHR42852:SF13">
    <property type="entry name" value="PROTEIN DIPZ"/>
    <property type="match status" value="1"/>
</dbReference>
<evidence type="ECO:0000259" key="2">
    <source>
        <dbReference type="PROSITE" id="PS51352"/>
    </source>
</evidence>
<dbReference type="CDD" id="cd02966">
    <property type="entry name" value="TlpA_like_family"/>
    <property type="match status" value="1"/>
</dbReference>
<feature type="chain" id="PRO_5016629950" evidence="1">
    <location>
        <begin position="23"/>
        <end position="181"/>
    </location>
</feature>
<dbReference type="EMBL" id="QQSY01000003">
    <property type="protein sequence ID" value="RDI97891.1"/>
    <property type="molecule type" value="Genomic_DNA"/>
</dbReference>
<keyword evidence="1" id="KW-0732">Signal</keyword>
<evidence type="ECO:0000313" key="3">
    <source>
        <dbReference type="EMBL" id="RDI97891.1"/>
    </source>
</evidence>
<dbReference type="RefSeq" id="WP_114825408.1">
    <property type="nucleotide sequence ID" value="NZ_QQSY01000003.1"/>
</dbReference>
<dbReference type="Pfam" id="PF08534">
    <property type="entry name" value="Redoxin"/>
    <property type="match status" value="1"/>
</dbReference>
<organism evidence="3 4">
    <name type="scientific">Dyella solisilvae</name>
    <dbReference type="NCBI Taxonomy" id="1920168"/>
    <lineage>
        <taxon>Bacteria</taxon>
        <taxon>Pseudomonadati</taxon>
        <taxon>Pseudomonadota</taxon>
        <taxon>Gammaproteobacteria</taxon>
        <taxon>Lysobacterales</taxon>
        <taxon>Rhodanobacteraceae</taxon>
        <taxon>Dyella</taxon>
    </lineage>
</organism>
<dbReference type="SUPFAM" id="SSF52833">
    <property type="entry name" value="Thioredoxin-like"/>
    <property type="match status" value="1"/>
</dbReference>
<dbReference type="InterPro" id="IPR013766">
    <property type="entry name" value="Thioredoxin_domain"/>
</dbReference>
<feature type="signal peptide" evidence="1">
    <location>
        <begin position="1"/>
        <end position="22"/>
    </location>
</feature>
<dbReference type="OrthoDB" id="9796554at2"/>
<proteinExistence type="predicted"/>
<protein>
    <submittedName>
        <fullName evidence="3">TlpA family protein disulfide reductase</fullName>
    </submittedName>
</protein>
<dbReference type="AlphaFoldDB" id="A0A370K5G7"/>
<reference evidence="3 4" key="1">
    <citation type="submission" date="2018-07" db="EMBL/GenBank/DDBJ databases">
        <title>Dyella solisilvae sp. nov., isolated from the pine and broad-leaved mixed forest soil.</title>
        <authorList>
            <person name="Gao Z."/>
            <person name="Qiu L."/>
        </authorList>
    </citation>
    <scope>NUCLEOTIDE SEQUENCE [LARGE SCALE GENOMIC DNA]</scope>
    <source>
        <strain evidence="3 4">DHG54</strain>
    </source>
</reference>
<sequence>MKQTIRIALAVAALALATLCQAHPDTGDIPPDFLGHDRHGADVRVSGFHGKVVIVSFWASWCRYCLKEMPILAAIQKKVGSDQLQVVGVDHDDDMDLFRKTRYRWKDLDVILTYEPSDNSISKPYGIKGLPYMVMIGRDGRIAHIHVGYGEDELDGILAELQDLLNAPAPAPSTATAPSGA</sequence>
<dbReference type="PROSITE" id="PS51352">
    <property type="entry name" value="THIOREDOXIN_2"/>
    <property type="match status" value="1"/>
</dbReference>
<keyword evidence="4" id="KW-1185">Reference proteome</keyword>
<dbReference type="InterPro" id="IPR036249">
    <property type="entry name" value="Thioredoxin-like_sf"/>
</dbReference>
<accession>A0A370K5G7</accession>